<evidence type="ECO:0000256" key="4">
    <source>
        <dbReference type="RuleBase" id="RU000639"/>
    </source>
</evidence>
<dbReference type="GO" id="GO:0005737">
    <property type="term" value="C:cytoplasm"/>
    <property type="evidence" value="ECO:0007669"/>
    <property type="project" value="UniProtKB-SubCell"/>
</dbReference>
<feature type="compositionally biased region" description="Low complexity" evidence="7">
    <location>
        <begin position="78"/>
        <end position="89"/>
    </location>
</feature>
<keyword evidence="6" id="KW-0175">Coiled coil</keyword>
<dbReference type="RefSeq" id="WP_004007965.1">
    <property type="nucleotide sequence ID" value="NZ_CAMYEK010000011.1"/>
</dbReference>
<dbReference type="EMBL" id="UASJ01000001">
    <property type="protein sequence ID" value="SQB63375.1"/>
    <property type="molecule type" value="Genomic_DNA"/>
</dbReference>
<accession>A0A2X2YRV6</accession>
<dbReference type="PANTHER" id="PTHR21237:SF23">
    <property type="entry name" value="GRPE PROTEIN HOMOLOG, MITOCHONDRIAL"/>
    <property type="match status" value="1"/>
</dbReference>
<evidence type="ECO:0000256" key="6">
    <source>
        <dbReference type="SAM" id="Coils"/>
    </source>
</evidence>
<dbReference type="InterPro" id="IPR013805">
    <property type="entry name" value="GrpE_CC"/>
</dbReference>
<dbReference type="SUPFAM" id="SSF58014">
    <property type="entry name" value="Coiled-coil domain of nucleotide exchange factor GrpE"/>
    <property type="match status" value="1"/>
</dbReference>
<evidence type="ECO:0000313" key="8">
    <source>
        <dbReference type="EMBL" id="SQB63375.1"/>
    </source>
</evidence>
<dbReference type="PROSITE" id="PS01071">
    <property type="entry name" value="GRPE"/>
    <property type="match status" value="1"/>
</dbReference>
<dbReference type="GO" id="GO:0051082">
    <property type="term" value="F:unfolded protein binding"/>
    <property type="evidence" value="ECO:0007669"/>
    <property type="project" value="TreeGrafter"/>
</dbReference>
<dbReference type="PANTHER" id="PTHR21237">
    <property type="entry name" value="GRPE PROTEIN"/>
    <property type="match status" value="1"/>
</dbReference>
<keyword evidence="2 3" id="KW-0143">Chaperone</keyword>
<feature type="region of interest" description="Disordered" evidence="7">
    <location>
        <begin position="1"/>
        <end position="95"/>
    </location>
</feature>
<dbReference type="InterPro" id="IPR000740">
    <property type="entry name" value="GrpE"/>
</dbReference>
<feature type="coiled-coil region" evidence="6">
    <location>
        <begin position="100"/>
        <end position="141"/>
    </location>
</feature>
<comment type="subcellular location">
    <subcellularLocation>
        <location evidence="3">Cytoplasm</location>
    </subcellularLocation>
</comment>
<dbReference type="GO" id="GO:0042803">
    <property type="term" value="F:protein homodimerization activity"/>
    <property type="evidence" value="ECO:0007669"/>
    <property type="project" value="InterPro"/>
</dbReference>
<dbReference type="HAMAP" id="MF_01151">
    <property type="entry name" value="GrpE"/>
    <property type="match status" value="1"/>
</dbReference>
<comment type="similarity">
    <text evidence="1 3 5">Belongs to the GrpE family.</text>
</comment>
<dbReference type="AlphaFoldDB" id="A0A2X2YRV6"/>
<evidence type="ECO:0000256" key="2">
    <source>
        <dbReference type="ARBA" id="ARBA00023186"/>
    </source>
</evidence>
<dbReference type="Gene3D" id="3.90.20.20">
    <property type="match status" value="1"/>
</dbReference>
<dbReference type="SUPFAM" id="SSF51064">
    <property type="entry name" value="Head domain of nucleotide exchange factor GrpE"/>
    <property type="match status" value="1"/>
</dbReference>
<dbReference type="GO" id="GO:0000774">
    <property type="term" value="F:adenyl-nucleotide exchange factor activity"/>
    <property type="evidence" value="ECO:0007669"/>
    <property type="project" value="InterPro"/>
</dbReference>
<evidence type="ECO:0000256" key="7">
    <source>
        <dbReference type="SAM" id="MobiDB-lite"/>
    </source>
</evidence>
<dbReference type="Gene3D" id="2.30.22.10">
    <property type="entry name" value="Head domain of nucleotide exchange factor GrpE"/>
    <property type="match status" value="1"/>
</dbReference>
<name>A0A2X2YRV6_9ACTO</name>
<evidence type="ECO:0000256" key="1">
    <source>
        <dbReference type="ARBA" id="ARBA00009054"/>
    </source>
</evidence>
<keyword evidence="3 4" id="KW-0346">Stress response</keyword>
<organism evidence="8 9">
    <name type="scientific">Mobiluncus curtisii</name>
    <dbReference type="NCBI Taxonomy" id="2051"/>
    <lineage>
        <taxon>Bacteria</taxon>
        <taxon>Bacillati</taxon>
        <taxon>Actinomycetota</taxon>
        <taxon>Actinomycetes</taxon>
        <taxon>Actinomycetales</taxon>
        <taxon>Actinomycetaceae</taxon>
        <taxon>Mobiluncus</taxon>
    </lineage>
</organism>
<evidence type="ECO:0000256" key="3">
    <source>
        <dbReference type="HAMAP-Rule" id="MF_01151"/>
    </source>
</evidence>
<dbReference type="CDD" id="cd00446">
    <property type="entry name" value="GrpE"/>
    <property type="match status" value="1"/>
</dbReference>
<dbReference type="PRINTS" id="PR00773">
    <property type="entry name" value="GRPEPROTEIN"/>
</dbReference>
<dbReference type="GO" id="GO:0051087">
    <property type="term" value="F:protein-folding chaperone binding"/>
    <property type="evidence" value="ECO:0007669"/>
    <property type="project" value="InterPro"/>
</dbReference>
<comment type="subunit">
    <text evidence="3">Homodimer.</text>
</comment>
<dbReference type="Proteomes" id="UP000250245">
    <property type="component" value="Unassembled WGS sequence"/>
</dbReference>
<reference evidence="8 9" key="1">
    <citation type="submission" date="2018-06" db="EMBL/GenBank/DDBJ databases">
        <authorList>
            <consortium name="Pathogen Informatics"/>
            <person name="Doyle S."/>
        </authorList>
    </citation>
    <scope>NUCLEOTIDE SEQUENCE [LARGE SCALE GENOMIC DNA]</scope>
    <source>
        <strain evidence="8 9">NCTC11820</strain>
    </source>
</reference>
<keyword evidence="3" id="KW-0963">Cytoplasm</keyword>
<dbReference type="GeneID" id="55564704"/>
<dbReference type="InterPro" id="IPR009012">
    <property type="entry name" value="GrpE_head"/>
</dbReference>
<evidence type="ECO:0000313" key="9">
    <source>
        <dbReference type="Proteomes" id="UP000250245"/>
    </source>
</evidence>
<dbReference type="GO" id="GO:0006457">
    <property type="term" value="P:protein folding"/>
    <property type="evidence" value="ECO:0007669"/>
    <property type="project" value="InterPro"/>
</dbReference>
<sequence>MSEDKLSQEARKAYAEAQKEFDEAAAHEAEKASATQNSAETEVKAKSGSKNGKNADSAAEHSSHSHVSPGDSAGHENGGAAQAGGQPAADEADELTGELAHAQEDRIATLNQDLDRAKDDLARARADLYNLQQEYSNYAKRTKAEIPQQQEAGVASVVDALMGVLDDIDLARQHGDLEGPFGAVATKLESTLQTRFKVKRYGKVGDTFDPNLHQAIQMAPGADDGGEHIIDAVAQPGYLMGERVLRAAMVVVGVEKSPSADQTSEA</sequence>
<comment type="function">
    <text evidence="3 4">Participates actively in the response to hyperosmotic and heat shock by preventing the aggregation of stress-denatured proteins, in association with DnaK and GrpE. It is the nucleotide exchange factor for DnaK and may function as a thermosensor. Unfolded proteins bind initially to DnaJ; upon interaction with the DnaJ-bound protein, DnaK hydrolyzes its bound ATP, resulting in the formation of a stable complex. GrpE releases ADP from DnaK; ATP binding to DnaK triggers the release of the substrate protein, thus completing the reaction cycle. Several rounds of ATP-dependent interactions between DnaJ, DnaK and GrpE are required for fully efficient folding.</text>
</comment>
<proteinExistence type="inferred from homology"/>
<dbReference type="OMA" id="IMKGLHV"/>
<gene>
    <name evidence="8" type="primary">grpE_1</name>
    <name evidence="3" type="synonym">grpE</name>
    <name evidence="8" type="ORF">NCTC11820_00144</name>
</gene>
<feature type="compositionally biased region" description="Basic and acidic residues" evidence="7">
    <location>
        <begin position="1"/>
        <end position="31"/>
    </location>
</feature>
<evidence type="ECO:0000256" key="5">
    <source>
        <dbReference type="RuleBase" id="RU004478"/>
    </source>
</evidence>
<dbReference type="Pfam" id="PF01025">
    <property type="entry name" value="GrpE"/>
    <property type="match status" value="1"/>
</dbReference>
<protein>
    <recommendedName>
        <fullName evidence="3 4">Protein GrpE</fullName>
    </recommendedName>
    <alternativeName>
        <fullName evidence="3">HSP-70 cofactor</fullName>
    </alternativeName>
</protein>